<proteinExistence type="predicted"/>
<dbReference type="PANTHER" id="PTHR33116:SF86">
    <property type="entry name" value="REVERSE TRANSCRIPTASE DOMAIN-CONTAINING PROTEIN"/>
    <property type="match status" value="1"/>
</dbReference>
<organism evidence="1 2">
    <name type="scientific">Striga hermonthica</name>
    <name type="common">Purple witchweed</name>
    <name type="synonym">Buchnera hermonthica</name>
    <dbReference type="NCBI Taxonomy" id="68872"/>
    <lineage>
        <taxon>Eukaryota</taxon>
        <taxon>Viridiplantae</taxon>
        <taxon>Streptophyta</taxon>
        <taxon>Embryophyta</taxon>
        <taxon>Tracheophyta</taxon>
        <taxon>Spermatophyta</taxon>
        <taxon>Magnoliopsida</taxon>
        <taxon>eudicotyledons</taxon>
        <taxon>Gunneridae</taxon>
        <taxon>Pentapetalae</taxon>
        <taxon>asterids</taxon>
        <taxon>lamiids</taxon>
        <taxon>Lamiales</taxon>
        <taxon>Orobanchaceae</taxon>
        <taxon>Buchnereae</taxon>
        <taxon>Striga</taxon>
    </lineage>
</organism>
<dbReference type="AlphaFoldDB" id="A0A9N7MYS0"/>
<dbReference type="Proteomes" id="UP001153555">
    <property type="component" value="Unassembled WGS sequence"/>
</dbReference>
<evidence type="ECO:0000313" key="1">
    <source>
        <dbReference type="EMBL" id="CAA0822319.1"/>
    </source>
</evidence>
<reference evidence="1" key="1">
    <citation type="submission" date="2019-12" db="EMBL/GenBank/DDBJ databases">
        <authorList>
            <person name="Scholes J."/>
        </authorList>
    </citation>
    <scope>NUCLEOTIDE SEQUENCE</scope>
</reference>
<feature type="non-terminal residue" evidence="1">
    <location>
        <position position="1"/>
    </location>
</feature>
<evidence type="ECO:0000313" key="2">
    <source>
        <dbReference type="Proteomes" id="UP001153555"/>
    </source>
</evidence>
<name>A0A9N7MYS0_STRHE</name>
<evidence type="ECO:0008006" key="3">
    <source>
        <dbReference type="Google" id="ProtNLM"/>
    </source>
</evidence>
<sequence length="104" mass="11595">DPFQAQLILKILNRYNAISGQCVNLQKSSVLFSKNTPQPLRDNICQILMGIQPQSSSKYLVLPLGIGKSKLDTFSYINQAVQGRLSKWQNTFLSLAGKEILLKA</sequence>
<dbReference type="PANTHER" id="PTHR33116">
    <property type="entry name" value="REVERSE TRANSCRIPTASE ZINC-BINDING DOMAIN-CONTAINING PROTEIN-RELATED-RELATED"/>
    <property type="match status" value="1"/>
</dbReference>
<comment type="caution">
    <text evidence="1">The sequence shown here is derived from an EMBL/GenBank/DDBJ whole genome shotgun (WGS) entry which is preliminary data.</text>
</comment>
<feature type="non-terminal residue" evidence="1">
    <location>
        <position position="104"/>
    </location>
</feature>
<protein>
    <recommendedName>
        <fullName evidence="3">Reverse transcriptase</fullName>
    </recommendedName>
</protein>
<dbReference type="EMBL" id="CACSLK010023397">
    <property type="protein sequence ID" value="CAA0822319.1"/>
    <property type="molecule type" value="Genomic_DNA"/>
</dbReference>
<keyword evidence="2" id="KW-1185">Reference proteome</keyword>
<gene>
    <name evidence="1" type="ORF">SHERM_19804</name>
</gene>
<dbReference type="OrthoDB" id="1936608at2759"/>
<accession>A0A9N7MYS0</accession>